<comment type="similarity">
    <text evidence="1 2">Belongs to the Iojap/RsfS family.</text>
</comment>
<dbReference type="NCBIfam" id="TIGR00090">
    <property type="entry name" value="rsfS_iojap_ybeB"/>
    <property type="match status" value="1"/>
</dbReference>
<dbReference type="PANTHER" id="PTHR21043:SF0">
    <property type="entry name" value="MITOCHONDRIAL ASSEMBLY OF RIBOSOMAL LARGE SUBUNIT PROTEIN 1"/>
    <property type="match status" value="1"/>
</dbReference>
<dbReference type="HAMAP" id="MF_01477">
    <property type="entry name" value="Iojap_RsfS"/>
    <property type="match status" value="1"/>
</dbReference>
<comment type="function">
    <text evidence="2">Functions as a ribosomal silencing factor. Interacts with ribosomal protein uL14 (rplN), blocking formation of intersubunit bridge B8. Prevents association of the 30S and 50S ribosomal subunits and the formation of functional ribosomes, thus repressing translation.</text>
</comment>
<dbReference type="GO" id="GO:0090071">
    <property type="term" value="P:negative regulation of ribosome biogenesis"/>
    <property type="evidence" value="ECO:0007669"/>
    <property type="project" value="UniProtKB-UniRule"/>
</dbReference>
<accession>A0A139BTD4</accession>
<dbReference type="GO" id="GO:0043023">
    <property type="term" value="F:ribosomal large subunit binding"/>
    <property type="evidence" value="ECO:0007669"/>
    <property type="project" value="TreeGrafter"/>
</dbReference>
<dbReference type="PANTHER" id="PTHR21043">
    <property type="entry name" value="IOJAP SUPERFAMILY ORTHOLOG"/>
    <property type="match status" value="1"/>
</dbReference>
<dbReference type="EMBL" id="LSLI01000040">
    <property type="protein sequence ID" value="KXS32143.1"/>
    <property type="molecule type" value="Genomic_DNA"/>
</dbReference>
<protein>
    <recommendedName>
        <fullName evidence="2">Ribosomal silencing factor RsfS</fullName>
    </recommendedName>
</protein>
<evidence type="ECO:0000256" key="1">
    <source>
        <dbReference type="ARBA" id="ARBA00010574"/>
    </source>
</evidence>
<dbReference type="InterPro" id="IPR043519">
    <property type="entry name" value="NT_sf"/>
</dbReference>
<evidence type="ECO:0000313" key="4">
    <source>
        <dbReference type="Proteomes" id="UP000070578"/>
    </source>
</evidence>
<keyword evidence="2" id="KW-0678">Repressor</keyword>
<evidence type="ECO:0000313" key="3">
    <source>
        <dbReference type="EMBL" id="KXS32143.1"/>
    </source>
</evidence>
<dbReference type="SUPFAM" id="SSF81301">
    <property type="entry name" value="Nucleotidyltransferase"/>
    <property type="match status" value="1"/>
</dbReference>
<proteinExistence type="inferred from homology"/>
<comment type="subunit">
    <text evidence="2">Interacts with ribosomal protein uL14 (rplN).</text>
</comment>
<gene>
    <name evidence="2" type="primary">rsfS</name>
    <name evidence="3" type="ORF">AWT59_1720</name>
</gene>
<evidence type="ECO:0000256" key="2">
    <source>
        <dbReference type="HAMAP-Rule" id="MF_01477"/>
    </source>
</evidence>
<dbReference type="GO" id="GO:0005737">
    <property type="term" value="C:cytoplasm"/>
    <property type="evidence" value="ECO:0007669"/>
    <property type="project" value="UniProtKB-SubCell"/>
</dbReference>
<dbReference type="Pfam" id="PF02410">
    <property type="entry name" value="RsfS"/>
    <property type="match status" value="1"/>
</dbReference>
<comment type="subcellular location">
    <subcellularLocation>
        <location evidence="2">Cytoplasm</location>
    </subcellularLocation>
</comment>
<dbReference type="GO" id="GO:0017148">
    <property type="term" value="P:negative regulation of translation"/>
    <property type="evidence" value="ECO:0007669"/>
    <property type="project" value="UniProtKB-UniRule"/>
</dbReference>
<dbReference type="Gene3D" id="3.30.460.10">
    <property type="entry name" value="Beta Polymerase, domain 2"/>
    <property type="match status" value="1"/>
</dbReference>
<comment type="caution">
    <text evidence="3">The sequence shown here is derived from an EMBL/GenBank/DDBJ whole genome shotgun (WGS) entry which is preliminary data.</text>
</comment>
<keyword evidence="2" id="KW-0810">Translation regulation</keyword>
<name>A0A139BTD4_9PROT</name>
<sequence length="122" mass="13479">MLTTEEKTLAVVAALEDVKANNINVIDTSKLSTMFERMVIASANSTRQTKALADNVVVKLKERGETVLGREGEESGEWILVDLGEVLVHIMQPAIRDYYNLEELWSKAQAARPKLAPAPKQA</sequence>
<keyword evidence="2" id="KW-0963">Cytoplasm</keyword>
<reference evidence="3 4" key="2">
    <citation type="submission" date="2016-03" db="EMBL/GenBank/DDBJ databases">
        <title>New uncultured bacterium of the family Gallionellaceae from acid mine drainage: description and reconstruction of genome based on metagenomic analysis of microbial community.</title>
        <authorList>
            <person name="Kadnikov V."/>
            <person name="Ivasenko D."/>
            <person name="Beletsky A."/>
            <person name="Mardanov A."/>
            <person name="Danilova E."/>
            <person name="Pimenov N."/>
            <person name="Karnachuk O."/>
            <person name="Ravin N."/>
        </authorList>
    </citation>
    <scope>NUCLEOTIDE SEQUENCE [LARGE SCALE GENOMIC DNA]</scope>
    <source>
        <strain evidence="3">ShG14-8</strain>
    </source>
</reference>
<organism evidence="3 4">
    <name type="scientific">Candidatus Gallionella acididurans</name>
    <dbReference type="NCBI Taxonomy" id="1796491"/>
    <lineage>
        <taxon>Bacteria</taxon>
        <taxon>Pseudomonadati</taxon>
        <taxon>Pseudomonadota</taxon>
        <taxon>Betaproteobacteria</taxon>
        <taxon>Nitrosomonadales</taxon>
        <taxon>Gallionellaceae</taxon>
        <taxon>Gallionella</taxon>
    </lineage>
</organism>
<dbReference type="AlphaFoldDB" id="A0A139BTD4"/>
<reference evidence="3 4" key="1">
    <citation type="submission" date="2016-02" db="EMBL/GenBank/DDBJ databases">
        <authorList>
            <person name="Wen L."/>
            <person name="He K."/>
            <person name="Yang H."/>
        </authorList>
    </citation>
    <scope>NUCLEOTIDE SEQUENCE [LARGE SCALE GENOMIC DNA]</scope>
    <source>
        <strain evidence="3">ShG14-8</strain>
    </source>
</reference>
<dbReference type="PATRIC" id="fig|1796491.3.peg.1885"/>
<dbReference type="Proteomes" id="UP000070578">
    <property type="component" value="Unassembled WGS sequence"/>
</dbReference>
<dbReference type="InterPro" id="IPR004394">
    <property type="entry name" value="Iojap/RsfS/C7orf30"/>
</dbReference>
<dbReference type="GO" id="GO:0042256">
    <property type="term" value="P:cytosolic ribosome assembly"/>
    <property type="evidence" value="ECO:0007669"/>
    <property type="project" value="UniProtKB-UniRule"/>
</dbReference>